<dbReference type="Gene3D" id="3.90.1200.10">
    <property type="match status" value="1"/>
</dbReference>
<dbReference type="Pfam" id="PF01636">
    <property type="entry name" value="APH"/>
    <property type="match status" value="1"/>
</dbReference>
<evidence type="ECO:0000313" key="3">
    <source>
        <dbReference type="Proteomes" id="UP000076154"/>
    </source>
</evidence>
<accession>A0A369JQM1</accession>
<dbReference type="InParanoid" id="A0A369JQM1"/>
<feature type="domain" description="Aminoglycoside phosphotransferase" evidence="1">
    <location>
        <begin position="64"/>
        <end position="243"/>
    </location>
</feature>
<proteinExistence type="predicted"/>
<dbReference type="OrthoDB" id="5404599at2759"/>
<dbReference type="PANTHER" id="PTHR21310:SF15">
    <property type="entry name" value="AMINOGLYCOSIDE PHOSPHOTRANSFERASE DOMAIN-CONTAINING PROTEIN"/>
    <property type="match status" value="1"/>
</dbReference>
<organism evidence="2 3">
    <name type="scientific">Hypsizygus marmoreus</name>
    <name type="common">White beech mushroom</name>
    <name type="synonym">Agaricus marmoreus</name>
    <dbReference type="NCBI Taxonomy" id="39966"/>
    <lineage>
        <taxon>Eukaryota</taxon>
        <taxon>Fungi</taxon>
        <taxon>Dikarya</taxon>
        <taxon>Basidiomycota</taxon>
        <taxon>Agaricomycotina</taxon>
        <taxon>Agaricomycetes</taxon>
        <taxon>Agaricomycetidae</taxon>
        <taxon>Agaricales</taxon>
        <taxon>Tricholomatineae</taxon>
        <taxon>Lyophyllaceae</taxon>
        <taxon>Hypsizygus</taxon>
    </lineage>
</organism>
<dbReference type="InterPro" id="IPR002575">
    <property type="entry name" value="Aminoglycoside_PTrfase"/>
</dbReference>
<protein>
    <recommendedName>
        <fullName evidence="1">Aminoglycoside phosphotransferase domain-containing protein</fullName>
    </recommendedName>
</protein>
<dbReference type="EMBL" id="LUEZ02000046">
    <property type="protein sequence ID" value="RDB23520.1"/>
    <property type="molecule type" value="Genomic_DNA"/>
</dbReference>
<dbReference type="CDD" id="cd05120">
    <property type="entry name" value="APH_ChoK_like"/>
    <property type="match status" value="1"/>
</dbReference>
<dbReference type="InterPro" id="IPR051678">
    <property type="entry name" value="AGP_Transferase"/>
</dbReference>
<evidence type="ECO:0000313" key="2">
    <source>
        <dbReference type="EMBL" id="RDB23520.1"/>
    </source>
</evidence>
<name>A0A369JQM1_HYPMA</name>
<reference evidence="2" key="1">
    <citation type="submission" date="2018-04" db="EMBL/GenBank/DDBJ databases">
        <title>Whole genome sequencing of Hypsizygus marmoreus.</title>
        <authorList>
            <person name="Choi I.-G."/>
            <person name="Min B."/>
            <person name="Kim J.-G."/>
            <person name="Kim S."/>
            <person name="Oh Y.-L."/>
            <person name="Kong W.-S."/>
            <person name="Park H."/>
            <person name="Jeong J."/>
            <person name="Song E.-S."/>
        </authorList>
    </citation>
    <scope>NUCLEOTIDE SEQUENCE [LARGE SCALE GENOMIC DNA]</scope>
    <source>
        <strain evidence="2">51987-8</strain>
    </source>
</reference>
<dbReference type="InterPro" id="IPR011009">
    <property type="entry name" value="Kinase-like_dom_sf"/>
</dbReference>
<dbReference type="PANTHER" id="PTHR21310">
    <property type="entry name" value="AMINOGLYCOSIDE PHOSPHOTRANSFERASE-RELATED-RELATED"/>
    <property type="match status" value="1"/>
</dbReference>
<dbReference type="AlphaFoldDB" id="A0A369JQM1"/>
<gene>
    <name evidence="2" type="ORF">Hypma_009008</name>
</gene>
<comment type="caution">
    <text evidence="2">The sequence shown here is derived from an EMBL/GenBank/DDBJ whole genome shotgun (WGS) entry which is preliminary data.</text>
</comment>
<dbReference type="Proteomes" id="UP000076154">
    <property type="component" value="Unassembled WGS sequence"/>
</dbReference>
<evidence type="ECO:0000259" key="1">
    <source>
        <dbReference type="Pfam" id="PF01636"/>
    </source>
</evidence>
<keyword evidence="3" id="KW-1185">Reference proteome</keyword>
<sequence length="289" mass="33221">MPQTSKTTSENEVDPQIVTSKPPLFFHQRLKAFAFIFPSSIGFRTQRFGFRTFLKAGRHISLTEADTMRFVSLHTSIPVPKVQRAWCNDGITYIIMDFVQGEELEAVWRKMSEPVKRRVLDQLGDYVHQLRSIPPPADVDGRVVAVNNGALYDSVRVGLNPYGPFDSHDAFHQYLRAGHPLEDFEREDAFRELFQTHNRKYSTVFTHGDFAPRNILVKEDGTVTAIVDWECAGWLPEYWEYSKARYTPYFPSDWVASIGDIVGSYEEEFQAERCLWMACGCMLSSVSRL</sequence>
<dbReference type="SUPFAM" id="SSF56112">
    <property type="entry name" value="Protein kinase-like (PK-like)"/>
    <property type="match status" value="1"/>
</dbReference>